<gene>
    <name evidence="1" type="ORF">B9Q17_00235</name>
</gene>
<reference evidence="1 2" key="1">
    <citation type="submission" date="2017-06" db="EMBL/GenBank/DDBJ databases">
        <title>Draft genome sequence of the halophilic bacterium Marinobacter vinifirmus FB1.</title>
        <authorList>
            <person name="Stepanov V.G."/>
            <person name="Roberts D.J."/>
            <person name="Fox G.E."/>
        </authorList>
    </citation>
    <scope>NUCLEOTIDE SEQUENCE [LARGE SCALE GENOMIC DNA]</scope>
    <source>
        <strain evidence="1 2">FB1</strain>
    </source>
</reference>
<dbReference type="AlphaFoldDB" id="A0A7Z1DS30"/>
<organism evidence="1 2">
    <name type="scientific">Marinobacter vinifirmus</name>
    <dbReference type="NCBI Taxonomy" id="355591"/>
    <lineage>
        <taxon>Bacteria</taxon>
        <taxon>Pseudomonadati</taxon>
        <taxon>Pseudomonadota</taxon>
        <taxon>Gammaproteobacteria</taxon>
        <taxon>Pseudomonadales</taxon>
        <taxon>Marinobacteraceae</taxon>
        <taxon>Marinobacter</taxon>
    </lineage>
</organism>
<protein>
    <submittedName>
        <fullName evidence="1">Uncharacterized protein</fullName>
    </submittedName>
</protein>
<name>A0A7Z1DS30_9GAMM</name>
<proteinExistence type="predicted"/>
<evidence type="ECO:0000313" key="1">
    <source>
        <dbReference type="EMBL" id="OZC34964.1"/>
    </source>
</evidence>
<dbReference type="Proteomes" id="UP000216984">
    <property type="component" value="Unassembled WGS sequence"/>
</dbReference>
<evidence type="ECO:0000313" key="2">
    <source>
        <dbReference type="Proteomes" id="UP000216984"/>
    </source>
</evidence>
<comment type="caution">
    <text evidence="1">The sequence shown here is derived from an EMBL/GenBank/DDBJ whole genome shotgun (WGS) entry which is preliminary data.</text>
</comment>
<accession>A0A7Z1DS30</accession>
<keyword evidence="2" id="KW-1185">Reference proteome</keyword>
<sequence length="133" mass="15243">MIDTPKELSAALHKTGGEVAVTQSLYWHYLEVLPPRVMGSNFFVFQEGDGEKLQFTKRGDQYYCHLLGDYLVTEDWKIHAAVGRRELNQPFKLLFVFTDDETCDVPDEFREFIGKEFVSVSAIAAAMNVTFRI</sequence>
<dbReference type="EMBL" id="NEFY01000019">
    <property type="protein sequence ID" value="OZC34964.1"/>
    <property type="molecule type" value="Genomic_DNA"/>
</dbReference>